<dbReference type="STRING" id="564198.BST17_14600"/>
<dbReference type="OrthoDB" id="5513277at2"/>
<accession>A0A1W9YX39</accession>
<feature type="domain" description="AB hydrolase-1" evidence="1">
    <location>
        <begin position="71"/>
        <end position="297"/>
    </location>
</feature>
<dbReference type="PANTHER" id="PTHR43798">
    <property type="entry name" value="MONOACYLGLYCEROL LIPASE"/>
    <property type="match status" value="1"/>
</dbReference>
<name>A0A1W9YX39_MYCBA</name>
<dbReference type="SUPFAM" id="SSF53474">
    <property type="entry name" value="alpha/beta-Hydrolases"/>
    <property type="match status" value="1"/>
</dbReference>
<dbReference type="InterPro" id="IPR000073">
    <property type="entry name" value="AB_hydrolase_1"/>
</dbReference>
<dbReference type="GO" id="GO:0016020">
    <property type="term" value="C:membrane"/>
    <property type="evidence" value="ECO:0007669"/>
    <property type="project" value="TreeGrafter"/>
</dbReference>
<dbReference type="RefSeq" id="WP_083059231.1">
    <property type="nucleotide sequence ID" value="NZ_JACKVM010000008.1"/>
</dbReference>
<dbReference type="PANTHER" id="PTHR43798:SF33">
    <property type="entry name" value="HYDROLASE, PUTATIVE (AFU_ORTHOLOGUE AFUA_2G14860)-RELATED"/>
    <property type="match status" value="1"/>
</dbReference>
<organism evidence="2 3">
    <name type="scientific">Mycolicibacterium bacteremicum</name>
    <name type="common">Mycobacterium bacteremicum</name>
    <dbReference type="NCBI Taxonomy" id="564198"/>
    <lineage>
        <taxon>Bacteria</taxon>
        <taxon>Bacillati</taxon>
        <taxon>Actinomycetota</taxon>
        <taxon>Actinomycetes</taxon>
        <taxon>Mycobacteriales</taxon>
        <taxon>Mycobacteriaceae</taxon>
        <taxon>Mycolicibacterium</taxon>
    </lineage>
</organism>
<evidence type="ECO:0000313" key="3">
    <source>
        <dbReference type="Proteomes" id="UP000192366"/>
    </source>
</evidence>
<dbReference type="GO" id="GO:0016787">
    <property type="term" value="F:hydrolase activity"/>
    <property type="evidence" value="ECO:0007669"/>
    <property type="project" value="UniProtKB-KW"/>
</dbReference>
<dbReference type="EMBL" id="MVHJ01000010">
    <property type="protein sequence ID" value="ORA04502.1"/>
    <property type="molecule type" value="Genomic_DNA"/>
</dbReference>
<comment type="caution">
    <text evidence="2">The sequence shown here is derived from an EMBL/GenBank/DDBJ whole genome shotgun (WGS) entry which is preliminary data.</text>
</comment>
<evidence type="ECO:0000313" key="2">
    <source>
        <dbReference type="EMBL" id="ORA04502.1"/>
    </source>
</evidence>
<dbReference type="InterPro" id="IPR050266">
    <property type="entry name" value="AB_hydrolase_sf"/>
</dbReference>
<gene>
    <name evidence="2" type="ORF">BST17_14600</name>
</gene>
<dbReference type="Pfam" id="PF12697">
    <property type="entry name" value="Abhydrolase_6"/>
    <property type="match status" value="1"/>
</dbReference>
<keyword evidence="2" id="KW-0378">Hydrolase</keyword>
<protein>
    <submittedName>
        <fullName evidence="2">Alpha/beta hydrolase</fullName>
    </submittedName>
</protein>
<reference evidence="2 3" key="1">
    <citation type="submission" date="2017-02" db="EMBL/GenBank/DDBJ databases">
        <title>The new phylogeny of genus Mycobacterium.</title>
        <authorList>
            <person name="Tortoli E."/>
            <person name="Trovato A."/>
            <person name="Cirillo D.M."/>
        </authorList>
    </citation>
    <scope>NUCLEOTIDE SEQUENCE [LARGE SCALE GENOMIC DNA]</scope>
    <source>
        <strain evidence="2 3">DSM 45578</strain>
    </source>
</reference>
<proteinExistence type="predicted"/>
<dbReference type="Proteomes" id="UP000192366">
    <property type="component" value="Unassembled WGS sequence"/>
</dbReference>
<dbReference type="Gene3D" id="3.40.50.1820">
    <property type="entry name" value="alpha/beta hydrolase"/>
    <property type="match status" value="1"/>
</dbReference>
<sequence length="303" mass="32777">MDLAEPAVNIADRFGRGRLGAFVSRPAYVHFLAAYRAGMAQLPPCQPRDVATAFGSVRTYRFDGPEADTPIVLLPGRNGCTPMFDSNLAPLLALRTVFCIDLLGDAGLSVQFRPIRTAADQAQWLDETLAGLGLHRAHLLGVSIGGWTAVNCAVHRPDRIASLTLLDPVQTFARVKVTPLLASAILVVPGMPQRWRDRVLRWISGGADLAQAGPVAALIDAAAKDFAVHTTAPRLFTEGQLRSLQMPVLALLAGRSVMHDPHRAARRARALLPQGQVEIWPAASHAINGEYPQEIADRLSRFL</sequence>
<dbReference type="AlphaFoldDB" id="A0A1W9YX39"/>
<evidence type="ECO:0000259" key="1">
    <source>
        <dbReference type="Pfam" id="PF12697"/>
    </source>
</evidence>
<dbReference type="InterPro" id="IPR029058">
    <property type="entry name" value="AB_hydrolase_fold"/>
</dbReference>
<keyword evidence="3" id="KW-1185">Reference proteome</keyword>